<name>A0A4E0Q8L9_9EURY</name>
<protein>
    <submittedName>
        <fullName evidence="4">Uncharacterized protein</fullName>
    </submittedName>
</protein>
<dbReference type="SUPFAM" id="SSF53756">
    <property type="entry name" value="UDP-Glycosyltransferase/glycogen phosphorylase"/>
    <property type="match status" value="1"/>
</dbReference>
<keyword evidence="5" id="KW-1185">Reference proteome</keyword>
<dbReference type="InterPro" id="IPR001296">
    <property type="entry name" value="Glyco_trans_1"/>
</dbReference>
<dbReference type="PANTHER" id="PTHR46401">
    <property type="entry name" value="GLYCOSYLTRANSFERASE WBBK-RELATED"/>
    <property type="match status" value="1"/>
</dbReference>
<gene>
    <name evidence="4" type="ORF">CUN85_09455</name>
</gene>
<dbReference type="AlphaFoldDB" id="A0A4E0Q8L9"/>
<feature type="domain" description="Glycosyl transferase family 1" evidence="2">
    <location>
        <begin position="192"/>
        <end position="351"/>
    </location>
</feature>
<dbReference type="Pfam" id="PF13439">
    <property type="entry name" value="Glyco_transf_4"/>
    <property type="match status" value="1"/>
</dbReference>
<dbReference type="Pfam" id="PF00534">
    <property type="entry name" value="Glycos_transf_1"/>
    <property type="match status" value="1"/>
</dbReference>
<dbReference type="Proteomes" id="UP000297295">
    <property type="component" value="Unassembled WGS sequence"/>
</dbReference>
<organism evidence="4 5">
    <name type="scientific">Methanolobus halotolerans</name>
    <dbReference type="NCBI Taxonomy" id="2052935"/>
    <lineage>
        <taxon>Archaea</taxon>
        <taxon>Methanobacteriati</taxon>
        <taxon>Methanobacteriota</taxon>
        <taxon>Stenosarchaea group</taxon>
        <taxon>Methanomicrobia</taxon>
        <taxon>Methanosarcinales</taxon>
        <taxon>Methanosarcinaceae</taxon>
        <taxon>Methanolobus</taxon>
    </lineage>
</organism>
<dbReference type="GO" id="GO:0016757">
    <property type="term" value="F:glycosyltransferase activity"/>
    <property type="evidence" value="ECO:0007669"/>
    <property type="project" value="InterPro"/>
</dbReference>
<evidence type="ECO:0000259" key="3">
    <source>
        <dbReference type="Pfam" id="PF13439"/>
    </source>
</evidence>
<accession>A0A4E0Q8L9</accession>
<reference evidence="4 5" key="1">
    <citation type="submission" date="2017-11" db="EMBL/GenBank/DDBJ databases">
        <title>Isolation and Characterization of Methanogenic Archaea from Saline Meromictic Lake at Siberia.</title>
        <authorList>
            <person name="Shen Y."/>
            <person name="Huang H.-H."/>
            <person name="Lai M.-C."/>
            <person name="Chen S.-C."/>
        </authorList>
    </citation>
    <scope>NUCLEOTIDE SEQUENCE [LARGE SCALE GENOMIC DNA]</scope>
    <source>
        <strain evidence="4 5">SY-01</strain>
    </source>
</reference>
<dbReference type="EMBL" id="PGGK01000010">
    <property type="protein sequence ID" value="TGC08296.1"/>
    <property type="molecule type" value="Genomic_DNA"/>
</dbReference>
<comment type="caution">
    <text evidence="4">The sequence shown here is derived from an EMBL/GenBank/DDBJ whole genome shotgun (WGS) entry which is preliminary data.</text>
</comment>
<proteinExistence type="predicted"/>
<evidence type="ECO:0000256" key="1">
    <source>
        <dbReference type="ARBA" id="ARBA00022679"/>
    </source>
</evidence>
<keyword evidence="1" id="KW-0808">Transferase</keyword>
<dbReference type="PANTHER" id="PTHR46401:SF2">
    <property type="entry name" value="GLYCOSYLTRANSFERASE WBBK-RELATED"/>
    <property type="match status" value="1"/>
</dbReference>
<evidence type="ECO:0000259" key="2">
    <source>
        <dbReference type="Pfam" id="PF00534"/>
    </source>
</evidence>
<evidence type="ECO:0000313" key="4">
    <source>
        <dbReference type="EMBL" id="TGC08296.1"/>
    </source>
</evidence>
<dbReference type="InterPro" id="IPR028098">
    <property type="entry name" value="Glyco_trans_4-like_N"/>
</dbReference>
<feature type="domain" description="Glycosyltransferase subfamily 4-like N-terminal" evidence="3">
    <location>
        <begin position="22"/>
        <end position="169"/>
    </location>
</feature>
<evidence type="ECO:0000313" key="5">
    <source>
        <dbReference type="Proteomes" id="UP000297295"/>
    </source>
</evidence>
<dbReference type="Gene3D" id="3.40.50.2000">
    <property type="entry name" value="Glycogen Phosphorylase B"/>
    <property type="match status" value="2"/>
</dbReference>
<sequence>MVKICMLVTNPCINDARVLKEATSLSKDGYELVIRAISNDGILPVQQKDGFCIKRMNRKIRQNTLLGKLSYSSKFIYHSIKENADIYHAHDMSTLLECYIASKWNRSKVIYDSHELFIRNFDNKKNYKNPYFYLERFLIKKVDLVITVNDFIAKELQQRYSLKNAPSVIMNCPSLYNSNEFDTKSELRSKCNSKNVVVFQGVIREGLGLRNLIRSIGYLNNDYKLLIIGDGPILDELIDLSKQLSLDHKIYFTGKVPHEELLSYTKIAHLGLIYPEKYNLSHYYMAPNKFFEYIHANIPVLVPDYPFLRENVLKYGIGLLADSENPEDFAKHITEVFSDRKKYANMKRNTETAKNNLNWENEEKKLIELYSGL</sequence>